<evidence type="ECO:0000313" key="3">
    <source>
        <dbReference type="Proteomes" id="UP000076532"/>
    </source>
</evidence>
<feature type="chain" id="PRO_5007873509" evidence="1">
    <location>
        <begin position="21"/>
        <end position="174"/>
    </location>
</feature>
<keyword evidence="3" id="KW-1185">Reference proteome</keyword>
<evidence type="ECO:0000256" key="1">
    <source>
        <dbReference type="SAM" id="SignalP"/>
    </source>
</evidence>
<organism evidence="2 3">
    <name type="scientific">Athelia psychrophila</name>
    <dbReference type="NCBI Taxonomy" id="1759441"/>
    <lineage>
        <taxon>Eukaryota</taxon>
        <taxon>Fungi</taxon>
        <taxon>Dikarya</taxon>
        <taxon>Basidiomycota</taxon>
        <taxon>Agaricomycotina</taxon>
        <taxon>Agaricomycetes</taxon>
        <taxon>Agaricomycetidae</taxon>
        <taxon>Atheliales</taxon>
        <taxon>Atheliaceae</taxon>
        <taxon>Athelia</taxon>
    </lineage>
</organism>
<keyword evidence="1" id="KW-0732">Signal</keyword>
<dbReference type="EMBL" id="KV417586">
    <property type="protein sequence ID" value="KZP17146.1"/>
    <property type="molecule type" value="Genomic_DNA"/>
</dbReference>
<protein>
    <submittedName>
        <fullName evidence="2">Uncharacterized protein</fullName>
    </submittedName>
</protein>
<reference evidence="2 3" key="1">
    <citation type="journal article" date="2016" name="Mol. Biol. Evol.">
        <title>Comparative Genomics of Early-Diverging Mushroom-Forming Fungi Provides Insights into the Origins of Lignocellulose Decay Capabilities.</title>
        <authorList>
            <person name="Nagy L.G."/>
            <person name="Riley R."/>
            <person name="Tritt A."/>
            <person name="Adam C."/>
            <person name="Daum C."/>
            <person name="Floudas D."/>
            <person name="Sun H."/>
            <person name="Yadav J.S."/>
            <person name="Pangilinan J."/>
            <person name="Larsson K.H."/>
            <person name="Matsuura K."/>
            <person name="Barry K."/>
            <person name="Labutti K."/>
            <person name="Kuo R."/>
            <person name="Ohm R.A."/>
            <person name="Bhattacharya S.S."/>
            <person name="Shirouzu T."/>
            <person name="Yoshinaga Y."/>
            <person name="Martin F.M."/>
            <person name="Grigoriev I.V."/>
            <person name="Hibbett D.S."/>
        </authorList>
    </citation>
    <scope>NUCLEOTIDE SEQUENCE [LARGE SCALE GENOMIC DNA]</scope>
    <source>
        <strain evidence="2 3">CBS 109695</strain>
    </source>
</reference>
<name>A0A166FTH9_9AGAM</name>
<dbReference type="AlphaFoldDB" id="A0A166FTH9"/>
<proteinExistence type="predicted"/>
<gene>
    <name evidence="2" type="ORF">FIBSPDRAFT_894541</name>
</gene>
<dbReference type="Proteomes" id="UP000076532">
    <property type="component" value="Unassembled WGS sequence"/>
</dbReference>
<evidence type="ECO:0000313" key="2">
    <source>
        <dbReference type="EMBL" id="KZP17146.1"/>
    </source>
</evidence>
<accession>A0A166FTH9</accession>
<sequence>MVINSFAICVVLTLHASVWSNLRGVYIHEQYGHNCVRDYGTRSYVEVSPSTTGADTDAIAVLLSLGSTEPPNGSPGETLALVGTSALGGVPEAAGTVAPAAAALLYRATVKAERRGSAPWVTAVTKPGAVSYPCAYSTYTRSHGLESKTSYAKAESSDTTSLYNESHSYGWKRR</sequence>
<feature type="signal peptide" evidence="1">
    <location>
        <begin position="1"/>
        <end position="20"/>
    </location>
</feature>